<evidence type="ECO:0000313" key="11">
    <source>
        <dbReference type="Proteomes" id="UP000178587"/>
    </source>
</evidence>
<proteinExistence type="inferred from homology"/>
<dbReference type="GO" id="GO:0046872">
    <property type="term" value="F:metal ion binding"/>
    <property type="evidence" value="ECO:0007669"/>
    <property type="project" value="UniProtKB-KW"/>
</dbReference>
<keyword evidence="7" id="KW-0411">Iron-sulfur</keyword>
<dbReference type="PIRSF" id="PIRSF005572">
    <property type="entry name" value="NifS"/>
    <property type="match status" value="1"/>
</dbReference>
<keyword evidence="6" id="KW-0408">Iron</keyword>
<dbReference type="InterPro" id="IPR015421">
    <property type="entry name" value="PyrdxlP-dep_Trfase_major"/>
</dbReference>
<dbReference type="PANTHER" id="PTHR11601:SF34">
    <property type="entry name" value="CYSTEINE DESULFURASE"/>
    <property type="match status" value="1"/>
</dbReference>
<dbReference type="InterPro" id="IPR016454">
    <property type="entry name" value="Cysteine_dSase"/>
</dbReference>
<dbReference type="InterPro" id="IPR015422">
    <property type="entry name" value="PyrdxlP-dep_Trfase_small"/>
</dbReference>
<accession>A0A1F6EJ01</accession>
<evidence type="ECO:0000256" key="6">
    <source>
        <dbReference type="ARBA" id="ARBA00023004"/>
    </source>
</evidence>
<reference evidence="10 11" key="1">
    <citation type="journal article" date="2016" name="Nat. Commun.">
        <title>Thousands of microbial genomes shed light on interconnected biogeochemical processes in an aquifer system.</title>
        <authorList>
            <person name="Anantharaman K."/>
            <person name="Brown C.T."/>
            <person name="Hug L.A."/>
            <person name="Sharon I."/>
            <person name="Castelle C.J."/>
            <person name="Probst A.J."/>
            <person name="Thomas B.C."/>
            <person name="Singh A."/>
            <person name="Wilkins M.J."/>
            <person name="Karaoz U."/>
            <person name="Brodie E.L."/>
            <person name="Williams K.H."/>
            <person name="Hubbard S.S."/>
            <person name="Banfield J.F."/>
        </authorList>
    </citation>
    <scope>NUCLEOTIDE SEQUENCE [LARGE SCALE GENOMIC DNA]</scope>
</reference>
<dbReference type="AlphaFoldDB" id="A0A1F6EJ01"/>
<dbReference type="STRING" id="1798507.A3A34_03005"/>
<dbReference type="Pfam" id="PF00266">
    <property type="entry name" value="Aminotran_5"/>
    <property type="match status" value="1"/>
</dbReference>
<evidence type="ECO:0000256" key="8">
    <source>
        <dbReference type="ARBA" id="ARBA00050776"/>
    </source>
</evidence>
<dbReference type="Gene3D" id="1.10.260.50">
    <property type="match status" value="1"/>
</dbReference>
<dbReference type="InterPro" id="IPR015424">
    <property type="entry name" value="PyrdxlP-dep_Trfase"/>
</dbReference>
<protein>
    <recommendedName>
        <fullName evidence="9">Aminotransferase class V domain-containing protein</fullName>
    </recommendedName>
</protein>
<evidence type="ECO:0000256" key="1">
    <source>
        <dbReference type="ARBA" id="ARBA00001933"/>
    </source>
</evidence>
<dbReference type="Gene3D" id="3.40.640.10">
    <property type="entry name" value="Type I PLP-dependent aspartate aminotransferase-like (Major domain)"/>
    <property type="match status" value="1"/>
</dbReference>
<keyword evidence="4" id="KW-0479">Metal-binding</keyword>
<evidence type="ECO:0000256" key="7">
    <source>
        <dbReference type="ARBA" id="ARBA00023014"/>
    </source>
</evidence>
<dbReference type="GO" id="GO:0051536">
    <property type="term" value="F:iron-sulfur cluster binding"/>
    <property type="evidence" value="ECO:0007669"/>
    <property type="project" value="UniProtKB-KW"/>
</dbReference>
<keyword evidence="5" id="KW-0663">Pyridoxal phosphate</keyword>
<evidence type="ECO:0000313" key="10">
    <source>
        <dbReference type="EMBL" id="OGG73619.1"/>
    </source>
</evidence>
<name>A0A1F6EJ01_9BACT</name>
<dbReference type="Gene3D" id="3.90.1150.10">
    <property type="entry name" value="Aspartate Aminotransferase, domain 1"/>
    <property type="match status" value="1"/>
</dbReference>
<dbReference type="EMBL" id="MFLU01000016">
    <property type="protein sequence ID" value="OGG73619.1"/>
    <property type="molecule type" value="Genomic_DNA"/>
</dbReference>
<evidence type="ECO:0000256" key="5">
    <source>
        <dbReference type="ARBA" id="ARBA00022898"/>
    </source>
</evidence>
<evidence type="ECO:0000259" key="9">
    <source>
        <dbReference type="Pfam" id="PF00266"/>
    </source>
</evidence>
<organism evidence="10 11">
    <name type="scientific">Candidatus Kaiserbacteria bacterium RIFCSPLOWO2_01_FULL_50_24</name>
    <dbReference type="NCBI Taxonomy" id="1798507"/>
    <lineage>
        <taxon>Bacteria</taxon>
        <taxon>Candidatus Kaiseribacteriota</taxon>
    </lineage>
</organism>
<comment type="caution">
    <text evidence="10">The sequence shown here is derived from an EMBL/GenBank/DDBJ whole genome shotgun (WGS) entry which is preliminary data.</text>
</comment>
<dbReference type="Proteomes" id="UP000178587">
    <property type="component" value="Unassembled WGS sequence"/>
</dbReference>
<sequence length="407" mass="43527">MKTVYLDYAATAPLDDEVLACMLPFFGAQYGNPSSMYASGRRAARAIADARERVAACIGAHTDEIIFTGSGTESDNFAVIGAARANRQNGKHIIISAIEHKAVLEAAHTLEKDGFEVSIASVDRFGMIVVSSVVSLVRDDTVLISVMYANNELGVVEPISELSHAIAERKKKTGLPLVHTDACQAAGYVALNVRDLGVDLMTLNGSKVYGPKGVGALYKKRGVHMSPLLVGGDQEGGMRAGTESVPLMVGMAFALEKAEKIRVKESERLYALRSYFISELRGRVPGVTVNSHPTHCLPHIVHVTVPGIEGESMVLMLDECGVETATGSACSAHDLKPSHVLIAIGQNDDLMHGSLRFSLGRQTDQAALDYVLSVFPTIVETLRAASALTPTLNVSMREARREAPSAQ</sequence>
<comment type="cofactor">
    <cofactor evidence="1">
        <name>pyridoxal 5'-phosphate</name>
        <dbReference type="ChEBI" id="CHEBI:597326"/>
    </cofactor>
</comment>
<dbReference type="GO" id="GO:0031071">
    <property type="term" value="F:cysteine desulfurase activity"/>
    <property type="evidence" value="ECO:0007669"/>
    <property type="project" value="UniProtKB-EC"/>
</dbReference>
<dbReference type="SUPFAM" id="SSF53383">
    <property type="entry name" value="PLP-dependent transferases"/>
    <property type="match status" value="1"/>
</dbReference>
<evidence type="ECO:0000256" key="4">
    <source>
        <dbReference type="ARBA" id="ARBA00022723"/>
    </source>
</evidence>
<evidence type="ECO:0000256" key="2">
    <source>
        <dbReference type="ARBA" id="ARBA00006490"/>
    </source>
</evidence>
<dbReference type="PANTHER" id="PTHR11601">
    <property type="entry name" value="CYSTEINE DESULFURYLASE FAMILY MEMBER"/>
    <property type="match status" value="1"/>
</dbReference>
<dbReference type="InterPro" id="IPR000192">
    <property type="entry name" value="Aminotrans_V_dom"/>
</dbReference>
<evidence type="ECO:0000256" key="3">
    <source>
        <dbReference type="ARBA" id="ARBA00022679"/>
    </source>
</evidence>
<keyword evidence="3" id="KW-0808">Transferase</keyword>
<comment type="catalytic activity">
    <reaction evidence="8">
        <text>(sulfur carrier)-H + L-cysteine = (sulfur carrier)-SH + L-alanine</text>
        <dbReference type="Rhea" id="RHEA:43892"/>
        <dbReference type="Rhea" id="RHEA-COMP:14737"/>
        <dbReference type="Rhea" id="RHEA-COMP:14739"/>
        <dbReference type="ChEBI" id="CHEBI:29917"/>
        <dbReference type="ChEBI" id="CHEBI:35235"/>
        <dbReference type="ChEBI" id="CHEBI:57972"/>
        <dbReference type="ChEBI" id="CHEBI:64428"/>
        <dbReference type="EC" id="2.8.1.7"/>
    </reaction>
</comment>
<comment type="similarity">
    <text evidence="2">Belongs to the class-V pyridoxal-phosphate-dependent aminotransferase family. NifS/IscS subfamily.</text>
</comment>
<gene>
    <name evidence="10" type="ORF">A3A34_03005</name>
</gene>
<feature type="domain" description="Aminotransferase class V" evidence="9">
    <location>
        <begin position="4"/>
        <end position="370"/>
    </location>
</feature>